<organism evidence="2 3">
    <name type="scientific">Idiomarina xiamenensis 10-D-4</name>
    <dbReference type="NCBI Taxonomy" id="740709"/>
    <lineage>
        <taxon>Bacteria</taxon>
        <taxon>Pseudomonadati</taxon>
        <taxon>Pseudomonadota</taxon>
        <taxon>Gammaproteobacteria</taxon>
        <taxon>Alteromonadales</taxon>
        <taxon>Idiomarinaceae</taxon>
        <taxon>Idiomarina</taxon>
    </lineage>
</organism>
<keyword evidence="2" id="KW-0808">Transferase</keyword>
<dbReference type="RefSeq" id="WP_008487646.1">
    <property type="nucleotide sequence ID" value="NZ_AMRG01000003.1"/>
</dbReference>
<dbReference type="Proteomes" id="UP000014115">
    <property type="component" value="Unassembled WGS sequence"/>
</dbReference>
<comment type="caution">
    <text evidence="2">The sequence shown here is derived from an EMBL/GenBank/DDBJ whole genome shotgun (WGS) entry which is preliminary data.</text>
</comment>
<protein>
    <submittedName>
        <fullName evidence="2">Acetyltransferase</fullName>
    </submittedName>
</protein>
<gene>
    <name evidence="2" type="ORF">A10D4_03030</name>
</gene>
<dbReference type="PATRIC" id="fig|740709.3.peg.608"/>
<dbReference type="GO" id="GO:0016747">
    <property type="term" value="F:acyltransferase activity, transferring groups other than amino-acyl groups"/>
    <property type="evidence" value="ECO:0007669"/>
    <property type="project" value="InterPro"/>
</dbReference>
<sequence>MQHNVTYQPLTAADFLGNQVHGDNYLTPENLTEYQRRAQSGDVNLNWLAFVDGQLAGIRLTFAPGTWPVDGDCSPQKWPFKAQQLCYFKCSAVDARYRGLGIGKGLLLRSIDSAKQLGCLGGLAHIWLQSPGNSAYEYFSRCGGVMINEHANRWYDLSISDGYHCPVCDGVCYCSAGEMLLSFDNVPEQSDDD</sequence>
<dbReference type="EMBL" id="AMRG01000003">
    <property type="protein sequence ID" value="EKE85284.1"/>
    <property type="molecule type" value="Genomic_DNA"/>
</dbReference>
<evidence type="ECO:0000259" key="1">
    <source>
        <dbReference type="PROSITE" id="PS51186"/>
    </source>
</evidence>
<dbReference type="Pfam" id="PF00583">
    <property type="entry name" value="Acetyltransf_1"/>
    <property type="match status" value="1"/>
</dbReference>
<proteinExistence type="predicted"/>
<dbReference type="AlphaFoldDB" id="K2KSD7"/>
<dbReference type="InterPro" id="IPR016181">
    <property type="entry name" value="Acyl_CoA_acyltransferase"/>
</dbReference>
<dbReference type="PROSITE" id="PS51186">
    <property type="entry name" value="GNAT"/>
    <property type="match status" value="1"/>
</dbReference>
<dbReference type="SUPFAM" id="SSF55729">
    <property type="entry name" value="Acyl-CoA N-acyltransferases (Nat)"/>
    <property type="match status" value="1"/>
</dbReference>
<accession>K2KSD7</accession>
<dbReference type="OrthoDB" id="6321659at2"/>
<evidence type="ECO:0000313" key="2">
    <source>
        <dbReference type="EMBL" id="EKE85284.1"/>
    </source>
</evidence>
<dbReference type="eggNOG" id="COG0456">
    <property type="taxonomic scope" value="Bacteria"/>
</dbReference>
<dbReference type="InterPro" id="IPR000182">
    <property type="entry name" value="GNAT_dom"/>
</dbReference>
<keyword evidence="3" id="KW-1185">Reference proteome</keyword>
<reference evidence="2 3" key="1">
    <citation type="journal article" date="2012" name="J. Bacteriol.">
        <title>Genome Sequence of Idiomarina xiamenensis Type Strain 10-D-4.</title>
        <authorList>
            <person name="Lai Q."/>
            <person name="Wang L."/>
            <person name="Wang W."/>
            <person name="Shao Z."/>
        </authorList>
    </citation>
    <scope>NUCLEOTIDE SEQUENCE [LARGE SCALE GENOMIC DNA]</scope>
    <source>
        <strain evidence="2 3">10-D-4</strain>
    </source>
</reference>
<dbReference type="STRING" id="740709.A10D4_03030"/>
<name>K2KSD7_9GAMM</name>
<feature type="domain" description="N-acetyltransferase" evidence="1">
    <location>
        <begin position="5"/>
        <end position="166"/>
    </location>
</feature>
<dbReference type="Gene3D" id="3.40.630.30">
    <property type="match status" value="1"/>
</dbReference>
<evidence type="ECO:0000313" key="3">
    <source>
        <dbReference type="Proteomes" id="UP000014115"/>
    </source>
</evidence>